<dbReference type="GO" id="GO:0001763">
    <property type="term" value="P:morphogenesis of a branching structure"/>
    <property type="evidence" value="ECO:0007669"/>
    <property type="project" value="InterPro"/>
</dbReference>
<feature type="region of interest" description="Disordered" evidence="4">
    <location>
        <begin position="124"/>
        <end position="157"/>
    </location>
</feature>
<sequence length="316" mass="36455">MWILAGPLKLDTSRPFKPFIHFRFCTPPSNSALRHHQFFPLTLLSAALFNFKRFAQKMKIFNWVHRKLNYKGISGNENKNAKDTDKDILLEDIALSDMLDGWKGGILTIGTFGFDRINIEEKEYLHRDENEDEDEDEEDESNVTDESEEDDDEDQESNPLMHAAYSHEFEGSTCNNAAEDTINGIIDSDFDMKNMKKERITLADLFYADCDEQEKYKKSKGKLFEPEYSKKLSAPEANYKQGRTFAKKVVPGVGEDSRPIKKLHQLMTRMLKRKIHPDLGVKITMDNNQNTKTKVAHKDGKIYESISLLQSQDVNM</sequence>
<dbReference type="PANTHER" id="PTHR38366:SF1">
    <property type="entry name" value="PROTEIN TILLER ANGLE CONTROL 1"/>
    <property type="match status" value="1"/>
</dbReference>
<organism evidence="5 6">
    <name type="scientific">Olea europaea subsp. europaea</name>
    <dbReference type="NCBI Taxonomy" id="158383"/>
    <lineage>
        <taxon>Eukaryota</taxon>
        <taxon>Viridiplantae</taxon>
        <taxon>Streptophyta</taxon>
        <taxon>Embryophyta</taxon>
        <taxon>Tracheophyta</taxon>
        <taxon>Spermatophyta</taxon>
        <taxon>Magnoliopsida</taxon>
        <taxon>eudicotyledons</taxon>
        <taxon>Gunneridae</taxon>
        <taxon>Pentapetalae</taxon>
        <taxon>asterids</taxon>
        <taxon>lamiids</taxon>
        <taxon>Lamiales</taxon>
        <taxon>Oleaceae</taxon>
        <taxon>Oleeae</taxon>
        <taxon>Olea</taxon>
    </lineage>
</organism>
<comment type="similarity">
    <text evidence="2">Belongs to the TAC family.</text>
</comment>
<dbReference type="Gramene" id="OE9A056934T1">
    <property type="protein sequence ID" value="OE9A056934C1"/>
    <property type="gene ID" value="OE9A056934"/>
</dbReference>
<evidence type="ECO:0000256" key="2">
    <source>
        <dbReference type="ARBA" id="ARBA00025796"/>
    </source>
</evidence>
<accession>A0A8S0S424</accession>
<dbReference type="Proteomes" id="UP000594638">
    <property type="component" value="Unassembled WGS sequence"/>
</dbReference>
<evidence type="ECO:0000313" key="5">
    <source>
        <dbReference type="EMBL" id="CAA2986388.1"/>
    </source>
</evidence>
<proteinExistence type="inferred from homology"/>
<gene>
    <name evidence="5" type="ORF">OLEA9_A056934</name>
</gene>
<dbReference type="OrthoDB" id="1922866at2759"/>
<comment type="caution">
    <text evidence="5">The sequence shown here is derived from an EMBL/GenBank/DDBJ whole genome shotgun (WGS) entry which is preliminary data.</text>
</comment>
<keyword evidence="6" id="KW-1185">Reference proteome</keyword>
<dbReference type="PANTHER" id="PTHR38366">
    <property type="entry name" value="NAD-DEPENDENT PROTEIN DEACETYLASE HST1-LIKE PROTEIN"/>
    <property type="match status" value="1"/>
</dbReference>
<evidence type="ECO:0000256" key="3">
    <source>
        <dbReference type="ARBA" id="ARBA00026138"/>
    </source>
</evidence>
<keyword evidence="1" id="KW-0341">Growth regulation</keyword>
<evidence type="ECO:0000256" key="1">
    <source>
        <dbReference type="ARBA" id="ARBA00022604"/>
    </source>
</evidence>
<reference evidence="5 6" key="1">
    <citation type="submission" date="2019-12" db="EMBL/GenBank/DDBJ databases">
        <authorList>
            <person name="Alioto T."/>
            <person name="Alioto T."/>
            <person name="Gomez Garrido J."/>
        </authorList>
    </citation>
    <scope>NUCLEOTIDE SEQUENCE [LARGE SCALE GENOMIC DNA]</scope>
</reference>
<feature type="compositionally biased region" description="Acidic residues" evidence="4">
    <location>
        <begin position="130"/>
        <end position="156"/>
    </location>
</feature>
<protein>
    <recommendedName>
        <fullName evidence="3">Protein TILLER ANGLE CONTROL 1</fullName>
    </recommendedName>
</protein>
<evidence type="ECO:0000313" key="6">
    <source>
        <dbReference type="Proteomes" id="UP000594638"/>
    </source>
</evidence>
<name>A0A8S0S424_OLEEU</name>
<dbReference type="InterPro" id="IPR044989">
    <property type="entry name" value="TAC1"/>
</dbReference>
<dbReference type="EMBL" id="CACTIH010003858">
    <property type="protein sequence ID" value="CAA2986388.1"/>
    <property type="molecule type" value="Genomic_DNA"/>
</dbReference>
<evidence type="ECO:0000256" key="4">
    <source>
        <dbReference type="SAM" id="MobiDB-lite"/>
    </source>
</evidence>
<dbReference type="AlphaFoldDB" id="A0A8S0S424"/>